<keyword evidence="4" id="KW-1003">Cell membrane</keyword>
<feature type="transmembrane region" description="Helical" evidence="8">
    <location>
        <begin position="413"/>
        <end position="438"/>
    </location>
</feature>
<comment type="caution">
    <text evidence="9">The sequence shown here is derived from an EMBL/GenBank/DDBJ whole genome shotgun (WGS) entry which is preliminary data.</text>
</comment>
<feature type="transmembrane region" description="Helical" evidence="8">
    <location>
        <begin position="267"/>
        <end position="287"/>
    </location>
</feature>
<feature type="transmembrane region" description="Helical" evidence="8">
    <location>
        <begin position="479"/>
        <end position="500"/>
    </location>
</feature>
<feature type="transmembrane region" description="Helical" evidence="8">
    <location>
        <begin position="354"/>
        <end position="379"/>
    </location>
</feature>
<comment type="similarity">
    <text evidence="2">Belongs to the BCCT transporter (TC 2.A.15) family.</text>
</comment>
<feature type="transmembrane region" description="Helical" evidence="8">
    <location>
        <begin position="450"/>
        <end position="473"/>
    </location>
</feature>
<organism evidence="9 10">
    <name type="scientific">Megasphaera hominis</name>
    <dbReference type="NCBI Taxonomy" id="159836"/>
    <lineage>
        <taxon>Bacteria</taxon>
        <taxon>Bacillati</taxon>
        <taxon>Bacillota</taxon>
        <taxon>Negativicutes</taxon>
        <taxon>Veillonellales</taxon>
        <taxon>Veillonellaceae</taxon>
        <taxon>Megasphaera</taxon>
    </lineage>
</organism>
<dbReference type="PROSITE" id="PS01303">
    <property type="entry name" value="BCCT"/>
    <property type="match status" value="1"/>
</dbReference>
<evidence type="ECO:0000256" key="6">
    <source>
        <dbReference type="ARBA" id="ARBA00022989"/>
    </source>
</evidence>
<feature type="transmembrane region" description="Helical" evidence="8">
    <location>
        <begin position="149"/>
        <end position="171"/>
    </location>
</feature>
<feature type="transmembrane region" description="Helical" evidence="8">
    <location>
        <begin position="191"/>
        <end position="213"/>
    </location>
</feature>
<dbReference type="Proteomes" id="UP000606870">
    <property type="component" value="Unassembled WGS sequence"/>
</dbReference>
<dbReference type="PANTHER" id="PTHR30047">
    <property type="entry name" value="HIGH-AFFINITY CHOLINE TRANSPORT PROTEIN-RELATED"/>
    <property type="match status" value="1"/>
</dbReference>
<gene>
    <name evidence="9" type="ORF">H8J70_04570</name>
</gene>
<evidence type="ECO:0000256" key="5">
    <source>
        <dbReference type="ARBA" id="ARBA00022692"/>
    </source>
</evidence>
<dbReference type="InterPro" id="IPR000060">
    <property type="entry name" value="BCCT_transptr"/>
</dbReference>
<dbReference type="RefSeq" id="WP_186502680.1">
    <property type="nucleotide sequence ID" value="NZ_JACOGK010000009.1"/>
</dbReference>
<dbReference type="PROSITE" id="PS51257">
    <property type="entry name" value="PROKAR_LIPOPROTEIN"/>
    <property type="match status" value="1"/>
</dbReference>
<evidence type="ECO:0000313" key="9">
    <source>
        <dbReference type="EMBL" id="MBC3536525.1"/>
    </source>
</evidence>
<keyword evidence="6 8" id="KW-1133">Transmembrane helix</keyword>
<keyword evidence="3" id="KW-0813">Transport</keyword>
<dbReference type="InterPro" id="IPR018093">
    <property type="entry name" value="BCCT_CS"/>
</dbReference>
<proteinExistence type="inferred from homology"/>
<sequence>MRNRLERLRSLTTFNTWITIPGLLIIAAVVIGCACFPATTGAYLDAAKQWITTSWGWLFILGVSFFVIFLLVLCVSNLGSIRLGNDDEEPEYPFFSWIAMLFAAGMGIGLMYFGVAEPISHYAMPLHEGLSANAQAKTAMLNTFFHWGIHAWAIYGVLGLALAYFGFRYHVPLTVRSAFYPLLRDKVNGPIGIFIDVVALSCTIFGITTTLGYGSMQLASGFKEVGLISEAHMGTLICIIIVFMTCAILSAISGVSKGVRCLSEINLGLALFLMLFVLAVGPTIIILNDFTENLGAYLSNIIPLSFRTFAYDPQNEGWFTSWTVVYWAWWISWAPFVGMFIAKISRGRTVREFILGVLLVPTVFNLLWMTVFGNTAIWADQVNGGTLSAMASQTEALLFTFLNYLPFSKITSIMSIVIITLFFVTSADSGIFVINGIASSGGIKFPKWQSAFWGIVLAALAILLLYTGGLGALQATTMVMSLPFLVILIVLCFCLLKGLVIDEDYFGRGLSACTSYWTGSFWKDRLNSMVSHPDLNNAKQFIQETAVPAFEELSEEIKKYGVEAKVHYDVMGPLPRAEFVIEQPSMRNFIYGIQCERNAVSEFAANNDSMPQIDDNIIYIPMSYFADGRIGYPVRYMKKDELIIDVLRQYDRFTKLAADKKHLLFLYEPED</sequence>
<dbReference type="PANTHER" id="PTHR30047:SF7">
    <property type="entry name" value="HIGH-AFFINITY CHOLINE TRANSPORT PROTEIN"/>
    <property type="match status" value="1"/>
</dbReference>
<protein>
    <submittedName>
        <fullName evidence="9">BCCT family transporter</fullName>
    </submittedName>
</protein>
<reference evidence="9 10" key="1">
    <citation type="submission" date="2020-08" db="EMBL/GenBank/DDBJ databases">
        <authorList>
            <person name="Liu C."/>
            <person name="Sun Q."/>
        </authorList>
    </citation>
    <scope>NUCLEOTIDE SEQUENCE [LARGE SCALE GENOMIC DNA]</scope>
    <source>
        <strain evidence="9 10">NSJ-59</strain>
    </source>
</reference>
<keyword evidence="5 8" id="KW-0812">Transmembrane</keyword>
<feature type="transmembrane region" description="Helical" evidence="8">
    <location>
        <begin position="94"/>
        <end position="115"/>
    </location>
</feature>
<feature type="transmembrane region" description="Helical" evidence="8">
    <location>
        <begin position="55"/>
        <end position="73"/>
    </location>
</feature>
<evidence type="ECO:0000256" key="1">
    <source>
        <dbReference type="ARBA" id="ARBA00004651"/>
    </source>
</evidence>
<dbReference type="Pfam" id="PF02028">
    <property type="entry name" value="BCCT"/>
    <property type="match status" value="1"/>
</dbReference>
<name>A0ABR6VH09_9FIRM</name>
<evidence type="ECO:0000256" key="3">
    <source>
        <dbReference type="ARBA" id="ARBA00022448"/>
    </source>
</evidence>
<evidence type="ECO:0000256" key="8">
    <source>
        <dbReference type="SAM" id="Phobius"/>
    </source>
</evidence>
<keyword evidence="7 8" id="KW-0472">Membrane</keyword>
<dbReference type="EMBL" id="JACOGK010000009">
    <property type="protein sequence ID" value="MBC3536525.1"/>
    <property type="molecule type" value="Genomic_DNA"/>
</dbReference>
<feature type="transmembrane region" description="Helical" evidence="8">
    <location>
        <begin position="20"/>
        <end position="43"/>
    </location>
</feature>
<evidence type="ECO:0000256" key="7">
    <source>
        <dbReference type="ARBA" id="ARBA00023136"/>
    </source>
</evidence>
<evidence type="ECO:0000256" key="4">
    <source>
        <dbReference type="ARBA" id="ARBA00022475"/>
    </source>
</evidence>
<evidence type="ECO:0000313" key="10">
    <source>
        <dbReference type="Proteomes" id="UP000606870"/>
    </source>
</evidence>
<feature type="transmembrane region" description="Helical" evidence="8">
    <location>
        <begin position="233"/>
        <end position="255"/>
    </location>
</feature>
<evidence type="ECO:0000256" key="2">
    <source>
        <dbReference type="ARBA" id="ARBA00005658"/>
    </source>
</evidence>
<comment type="subcellular location">
    <subcellularLocation>
        <location evidence="1">Cell membrane</location>
        <topology evidence="1">Multi-pass membrane protein</topology>
    </subcellularLocation>
</comment>
<keyword evidence="10" id="KW-1185">Reference proteome</keyword>
<accession>A0ABR6VH09</accession>
<dbReference type="NCBIfam" id="TIGR00842">
    <property type="entry name" value="bcct"/>
    <property type="match status" value="1"/>
</dbReference>
<feature type="transmembrane region" description="Helical" evidence="8">
    <location>
        <begin position="324"/>
        <end position="342"/>
    </location>
</feature>